<dbReference type="EMBL" id="JBEHHI010000002">
    <property type="protein sequence ID" value="MEX5729225.1"/>
    <property type="molecule type" value="Genomic_DNA"/>
</dbReference>
<accession>A0ABV3XV84</accession>
<gene>
    <name evidence="1" type="ORF">Ga0609869_002578</name>
</gene>
<evidence type="ECO:0000313" key="1">
    <source>
        <dbReference type="EMBL" id="MEX5729225.1"/>
    </source>
</evidence>
<name>A0ABV3XV84_9RHOB</name>
<protein>
    <recommendedName>
        <fullName evidence="3">DUF1127 domain-containing protein</fullName>
    </recommendedName>
</protein>
<proteinExistence type="predicted"/>
<comment type="caution">
    <text evidence="1">The sequence shown here is derived from an EMBL/GenBank/DDBJ whole genome shotgun (WGS) entry which is preliminary data.</text>
</comment>
<evidence type="ECO:0000313" key="2">
    <source>
        <dbReference type="Proteomes" id="UP001560019"/>
    </source>
</evidence>
<sequence>MAFADTTPQGAASPSVRGAGLLARLVRMMENHPRMRRVQALNALSDADLARMGLTRQEAIMQVLGDRVYH</sequence>
<organism evidence="1 2">
    <name type="scientific">Rhodovulum iodosum</name>
    <dbReference type="NCBI Taxonomy" id="68291"/>
    <lineage>
        <taxon>Bacteria</taxon>
        <taxon>Pseudomonadati</taxon>
        <taxon>Pseudomonadota</taxon>
        <taxon>Alphaproteobacteria</taxon>
        <taxon>Rhodobacterales</taxon>
        <taxon>Paracoccaceae</taxon>
        <taxon>Rhodovulum</taxon>
    </lineage>
</organism>
<dbReference type="Proteomes" id="UP001560019">
    <property type="component" value="Unassembled WGS sequence"/>
</dbReference>
<reference evidence="1 2" key="1">
    <citation type="submission" date="2024-06" db="EMBL/GenBank/DDBJ databases">
        <title>Genome of Rhodovulum iodosum, a marine photoferrotroph.</title>
        <authorList>
            <person name="Bianchini G."/>
            <person name="Nikeleit V."/>
            <person name="Kappler A."/>
            <person name="Bryce C."/>
            <person name="Sanchez-Baracaldo P."/>
        </authorList>
    </citation>
    <scope>NUCLEOTIDE SEQUENCE [LARGE SCALE GENOMIC DNA]</scope>
    <source>
        <strain evidence="1 2">UT/N1</strain>
    </source>
</reference>
<keyword evidence="2" id="KW-1185">Reference proteome</keyword>
<evidence type="ECO:0008006" key="3">
    <source>
        <dbReference type="Google" id="ProtNLM"/>
    </source>
</evidence>
<dbReference type="RefSeq" id="WP_125405234.1">
    <property type="nucleotide sequence ID" value="NZ_JBEHHI010000002.1"/>
</dbReference>